<dbReference type="Proteomes" id="UP000269221">
    <property type="component" value="Unassembled WGS sequence"/>
</dbReference>
<dbReference type="OrthoDB" id="276744at2759"/>
<protein>
    <submittedName>
        <fullName evidence="1">Uncharacterized protein</fullName>
    </submittedName>
</protein>
<name>A0A3M0KSR4_HIRRU</name>
<dbReference type="AlphaFoldDB" id="A0A3M0KSR4"/>
<evidence type="ECO:0000313" key="2">
    <source>
        <dbReference type="Proteomes" id="UP000269221"/>
    </source>
</evidence>
<comment type="caution">
    <text evidence="1">The sequence shown here is derived from an EMBL/GenBank/DDBJ whole genome shotgun (WGS) entry which is preliminary data.</text>
</comment>
<sequence>MFKGLEHLSYKERELSLFGPEKRQQRKELFSDCKNLKEQCQEDGVSLFLQPSNSMRSIRQKLTQMRFQWNKNFFTVQAPVHWNRLPRDVVESPSLEIFKSHLDTTLCNVL</sequence>
<proteinExistence type="predicted"/>
<accession>A0A3M0KSR4</accession>
<dbReference type="EMBL" id="QRBI01000104">
    <property type="protein sequence ID" value="RMC15956.1"/>
    <property type="molecule type" value="Genomic_DNA"/>
</dbReference>
<organism evidence="1 2">
    <name type="scientific">Hirundo rustica rustica</name>
    <dbReference type="NCBI Taxonomy" id="333673"/>
    <lineage>
        <taxon>Eukaryota</taxon>
        <taxon>Metazoa</taxon>
        <taxon>Chordata</taxon>
        <taxon>Craniata</taxon>
        <taxon>Vertebrata</taxon>
        <taxon>Euteleostomi</taxon>
        <taxon>Archelosauria</taxon>
        <taxon>Archosauria</taxon>
        <taxon>Dinosauria</taxon>
        <taxon>Saurischia</taxon>
        <taxon>Theropoda</taxon>
        <taxon>Coelurosauria</taxon>
        <taxon>Aves</taxon>
        <taxon>Neognathae</taxon>
        <taxon>Neoaves</taxon>
        <taxon>Telluraves</taxon>
        <taxon>Australaves</taxon>
        <taxon>Passeriformes</taxon>
        <taxon>Sylvioidea</taxon>
        <taxon>Hirundinidae</taxon>
        <taxon>Hirundo</taxon>
    </lineage>
</organism>
<keyword evidence="2" id="KW-1185">Reference proteome</keyword>
<gene>
    <name evidence="1" type="ORF">DUI87_08163</name>
</gene>
<evidence type="ECO:0000313" key="1">
    <source>
        <dbReference type="EMBL" id="RMC15956.1"/>
    </source>
</evidence>
<reference evidence="1 2" key="1">
    <citation type="submission" date="2018-07" db="EMBL/GenBank/DDBJ databases">
        <title>A high quality draft genome assembly of the barn swallow (H. rustica rustica).</title>
        <authorList>
            <person name="Formenti G."/>
            <person name="Chiara M."/>
            <person name="Poveda L."/>
            <person name="Francoijs K.-J."/>
            <person name="Bonisoli-Alquati A."/>
            <person name="Canova L."/>
            <person name="Gianfranceschi L."/>
            <person name="Horner D.S."/>
            <person name="Saino N."/>
        </authorList>
    </citation>
    <scope>NUCLEOTIDE SEQUENCE [LARGE SCALE GENOMIC DNA]</scope>
    <source>
        <strain evidence="1">Chelidonia</strain>
        <tissue evidence="1">Blood</tissue>
    </source>
</reference>
<dbReference type="STRING" id="333673.A0A3M0KSR4"/>